<gene>
    <name evidence="1" type="ORF">HNE05_02335</name>
</gene>
<name>A0A6M8FH87_9GAMM</name>
<dbReference type="AlphaFoldDB" id="A0A6M8FH87"/>
<reference evidence="1" key="1">
    <citation type="submission" date="2020-07" db="EMBL/GenBank/DDBJ databases">
        <title>Nitrate ammonifying Pseudomonas campi sp. nov. isolated from German agricultural grassland.</title>
        <authorList>
            <person name="Timsy T."/>
            <person name="Ulrich A."/>
            <person name="Spanner T."/>
            <person name="Foesel B."/>
            <person name="Kolb S."/>
            <person name="Horn M.A."/>
            <person name="Behrendt U."/>
        </authorList>
    </citation>
    <scope>NUCLEOTIDE SEQUENCE</scope>
    <source>
        <strain evidence="1">S1-A32-2</strain>
    </source>
</reference>
<organism evidence="1 2">
    <name type="scientific">Aquipseudomonas campi</name>
    <dbReference type="NCBI Taxonomy" id="2731681"/>
    <lineage>
        <taxon>Bacteria</taxon>
        <taxon>Pseudomonadati</taxon>
        <taxon>Pseudomonadota</taxon>
        <taxon>Gammaproteobacteria</taxon>
        <taxon>Pseudomonadales</taxon>
        <taxon>Pseudomonadaceae</taxon>
        <taxon>Aquipseudomonas</taxon>
    </lineage>
</organism>
<dbReference type="EMBL" id="CP053697">
    <property type="protein sequence ID" value="QKE65643.1"/>
    <property type="molecule type" value="Genomic_DNA"/>
</dbReference>
<accession>A0A6M8FH87</accession>
<proteinExistence type="predicted"/>
<keyword evidence="2" id="KW-1185">Reference proteome</keyword>
<evidence type="ECO:0000313" key="1">
    <source>
        <dbReference type="EMBL" id="QKE65643.1"/>
    </source>
</evidence>
<dbReference type="Proteomes" id="UP000501379">
    <property type="component" value="Chromosome"/>
</dbReference>
<dbReference type="KEGG" id="pcam:HNE05_02335"/>
<sequence length="160" mass="17195">MTVAESQARANTYAPALQENLQLAEVKGGQETNPMWTSEIGGADFQAALQQSLGNAGLLDNSGKAPYSLRANLLRVDQPLFGLDFKVTSEVEYSLIDNATGQEILRETVRTPFTAGVGDAFVAVTRLRLANEGSARENISALLKRLATLNIEAKQVSLSQ</sequence>
<protein>
    <submittedName>
        <fullName evidence="1">Uncharacterized protein</fullName>
    </submittedName>
</protein>
<evidence type="ECO:0000313" key="2">
    <source>
        <dbReference type="Proteomes" id="UP000501379"/>
    </source>
</evidence>